<reference evidence="1" key="1">
    <citation type="submission" date="2018-05" db="EMBL/GenBank/DDBJ databases">
        <authorList>
            <person name="Lanie J.A."/>
            <person name="Ng W.-L."/>
            <person name="Kazmierczak K.M."/>
            <person name="Andrzejewski T.M."/>
            <person name="Davidsen T.M."/>
            <person name="Wayne K.J."/>
            <person name="Tettelin H."/>
            <person name="Glass J.I."/>
            <person name="Rusch D."/>
            <person name="Podicherti R."/>
            <person name="Tsui H.-C.T."/>
            <person name="Winkler M.E."/>
        </authorList>
    </citation>
    <scope>NUCLEOTIDE SEQUENCE</scope>
</reference>
<sequence length="62" mass="6902">MWILLIIILSNSPVKIVHSNVLGIYQDKQTCEKHMERALSSNPPQNTNVGCIKLKGVKQTNG</sequence>
<accession>A0A381RPJ6</accession>
<gene>
    <name evidence="1" type="ORF">METZ01_LOCUS46660</name>
</gene>
<proteinExistence type="predicted"/>
<protein>
    <submittedName>
        <fullName evidence="1">Uncharacterized protein</fullName>
    </submittedName>
</protein>
<dbReference type="AlphaFoldDB" id="A0A381RPJ6"/>
<organism evidence="1">
    <name type="scientific">marine metagenome</name>
    <dbReference type="NCBI Taxonomy" id="408172"/>
    <lineage>
        <taxon>unclassified sequences</taxon>
        <taxon>metagenomes</taxon>
        <taxon>ecological metagenomes</taxon>
    </lineage>
</organism>
<name>A0A381RPJ6_9ZZZZ</name>
<evidence type="ECO:0000313" key="1">
    <source>
        <dbReference type="EMBL" id="SUZ93806.1"/>
    </source>
</evidence>
<dbReference type="EMBL" id="UINC01002178">
    <property type="protein sequence ID" value="SUZ93806.1"/>
    <property type="molecule type" value="Genomic_DNA"/>
</dbReference>